<dbReference type="Pfam" id="PF05406">
    <property type="entry name" value="WGR"/>
    <property type="match status" value="1"/>
</dbReference>
<dbReference type="GO" id="GO:0016779">
    <property type="term" value="F:nucleotidyltransferase activity"/>
    <property type="evidence" value="ECO:0007669"/>
    <property type="project" value="UniProtKB-KW"/>
</dbReference>
<dbReference type="GO" id="GO:0006302">
    <property type="term" value="P:double-strand break repair"/>
    <property type="evidence" value="ECO:0007669"/>
    <property type="project" value="TreeGrafter"/>
</dbReference>
<evidence type="ECO:0000256" key="8">
    <source>
        <dbReference type="ARBA" id="ARBA00022771"/>
    </source>
</evidence>
<dbReference type="GO" id="GO:1990404">
    <property type="term" value="F:NAD+-protein mono-ADP-ribosyltransferase activity"/>
    <property type="evidence" value="ECO:0007669"/>
    <property type="project" value="TreeGrafter"/>
</dbReference>
<keyword evidence="9" id="KW-0862">Zinc</keyword>
<dbReference type="CDD" id="cd07997">
    <property type="entry name" value="WGR_PARP"/>
    <property type="match status" value="1"/>
</dbReference>
<feature type="region of interest" description="Disordered" evidence="16">
    <location>
        <begin position="188"/>
        <end position="211"/>
    </location>
</feature>
<gene>
    <name evidence="20" type="ORF">JAAARDRAFT_29557</name>
</gene>
<proteinExistence type="inferred from homology"/>
<comment type="subcellular location">
    <subcellularLocation>
        <location evidence="1">Nucleus</location>
    </subcellularLocation>
</comment>
<keyword evidence="2 15" id="KW-0328">Glycosyltransferase</keyword>
<keyword evidence="21" id="KW-1185">Reference proteome</keyword>
<dbReference type="PROSITE" id="PS51977">
    <property type="entry name" value="WGR"/>
    <property type="match status" value="1"/>
</dbReference>
<dbReference type="SUPFAM" id="SSF56399">
    <property type="entry name" value="ADP-ribosylation"/>
    <property type="match status" value="1"/>
</dbReference>
<dbReference type="InterPro" id="IPR004102">
    <property type="entry name" value="Poly(ADP-ribose)pol_reg_dom"/>
</dbReference>
<dbReference type="GO" id="GO:0003677">
    <property type="term" value="F:DNA binding"/>
    <property type="evidence" value="ECO:0007669"/>
    <property type="project" value="UniProtKB-KW"/>
</dbReference>
<evidence type="ECO:0000256" key="4">
    <source>
        <dbReference type="ARBA" id="ARBA00022695"/>
    </source>
</evidence>
<dbReference type="GO" id="GO:0003950">
    <property type="term" value="F:NAD+ poly-ADP-ribosyltransferase activity"/>
    <property type="evidence" value="ECO:0007669"/>
    <property type="project" value="UniProtKB-UniRule"/>
</dbReference>
<dbReference type="Pfam" id="PF02877">
    <property type="entry name" value="PARP_reg"/>
    <property type="match status" value="1"/>
</dbReference>
<evidence type="ECO:0000259" key="18">
    <source>
        <dbReference type="PROSITE" id="PS51060"/>
    </source>
</evidence>
<evidence type="ECO:0000256" key="7">
    <source>
        <dbReference type="ARBA" id="ARBA00022765"/>
    </source>
</evidence>
<keyword evidence="4" id="KW-0548">Nucleotidyltransferase</keyword>
<dbReference type="SUPFAM" id="SSF47587">
    <property type="entry name" value="Domain of poly(ADP-ribose) polymerase"/>
    <property type="match status" value="1"/>
</dbReference>
<dbReference type="SMART" id="SM00773">
    <property type="entry name" value="WGR"/>
    <property type="match status" value="1"/>
</dbReference>
<keyword evidence="12" id="KW-0539">Nucleus</keyword>
<feature type="compositionally biased region" description="Basic and acidic residues" evidence="16">
    <location>
        <begin position="191"/>
        <end position="206"/>
    </location>
</feature>
<dbReference type="GO" id="GO:0070212">
    <property type="term" value="P:protein poly-ADP-ribosylation"/>
    <property type="evidence" value="ECO:0007669"/>
    <property type="project" value="TreeGrafter"/>
</dbReference>
<dbReference type="PANTHER" id="PTHR10459">
    <property type="entry name" value="DNA LIGASE"/>
    <property type="match status" value="1"/>
</dbReference>
<sequence length="583" mass="65273">MLRPSPGLRLACTNFQHLSSREKALPLHKRFRPPESRCFTNTSATKKPKVDQVGNVAGEIDDGTPTKMVTAPVDPESGNVGTHQVLSTPEGVWDATLSQTNINKNANKFYIMQLLHPNGNPESCTLYNRWGRTGEIGQSQRKGPFEPVAAVREFKRQFKSKTATSWGDRVGMTAKKGHYYWIERSFEDDDHTPKAEESKQKEKTPPEPESTLAVEIQTLCNLIFSEKLMNETLSSMNYDANKLPLGKLAKSTILDGFAALKVLAEVIQKPDGDAVKQFDNYLTACEELSGRYYSIIPHAFGRNRRPTIIAEMSTLKKELELLDALGDMEIAKKLINSTIPVDEHGNALNPLDAHFRSLGLSYMEPVNPESREFAALEKYAHETHGAHHSYFKAQVQHAFRVERKCETDAWNDAGFDKTNDGDRLLLWHGSRSTNFAGILSQGLRIAPPEAPASGYMFGKGVYFADMMSKSVGYCHASMSDQTGLLLLCEVVAKPFLEEVVGNYDADEDCMLGNKMSTKGMGKREPAAWQDAGEVLGRDDLRGCHMPTGRRKRGHPDAFLRYNEYIVYDVAQIRLRYLLMIKID</sequence>
<dbReference type="InParanoid" id="A0A067Q9B6"/>
<evidence type="ECO:0000256" key="9">
    <source>
        <dbReference type="ARBA" id="ARBA00022833"/>
    </source>
</evidence>
<keyword evidence="7" id="KW-0013">ADP-ribosylation</keyword>
<dbReference type="EMBL" id="KL197710">
    <property type="protein sequence ID" value="KDQ63539.1"/>
    <property type="molecule type" value="Genomic_DNA"/>
</dbReference>
<protein>
    <recommendedName>
        <fullName evidence="15">Poly [ADP-ribose] polymerase</fullName>
        <shortName evidence="15">PARP</shortName>
        <ecNumber evidence="15">2.4.2.-</ecNumber>
    </recommendedName>
</protein>
<dbReference type="InterPro" id="IPR050800">
    <property type="entry name" value="ARTD/PARP"/>
</dbReference>
<evidence type="ECO:0000256" key="3">
    <source>
        <dbReference type="ARBA" id="ARBA00022679"/>
    </source>
</evidence>
<keyword evidence="3 15" id="KW-0808">Transferase</keyword>
<dbReference type="PROSITE" id="PS51060">
    <property type="entry name" value="PARP_ALPHA_HD"/>
    <property type="match status" value="1"/>
</dbReference>
<evidence type="ECO:0000256" key="16">
    <source>
        <dbReference type="SAM" id="MobiDB-lite"/>
    </source>
</evidence>
<evidence type="ECO:0000256" key="5">
    <source>
        <dbReference type="ARBA" id="ARBA00022723"/>
    </source>
</evidence>
<dbReference type="InterPro" id="IPR008893">
    <property type="entry name" value="WGR_domain"/>
</dbReference>
<dbReference type="PROSITE" id="PS51059">
    <property type="entry name" value="PARP_CATALYTIC"/>
    <property type="match status" value="1"/>
</dbReference>
<evidence type="ECO:0000256" key="6">
    <source>
        <dbReference type="ARBA" id="ARBA00022737"/>
    </source>
</evidence>
<keyword evidence="11" id="KW-0238">DNA-binding</keyword>
<evidence type="ECO:0000256" key="10">
    <source>
        <dbReference type="ARBA" id="ARBA00023027"/>
    </source>
</evidence>
<accession>A0A067Q9B6</accession>
<dbReference type="FunFam" id="1.20.142.10:FF:000002">
    <property type="entry name" value="Poly [ADP-ribose] polymerase"/>
    <property type="match status" value="1"/>
</dbReference>
<dbReference type="GO" id="GO:0008270">
    <property type="term" value="F:zinc ion binding"/>
    <property type="evidence" value="ECO:0007669"/>
    <property type="project" value="UniProtKB-KW"/>
</dbReference>
<organism evidence="20 21">
    <name type="scientific">Jaapia argillacea MUCL 33604</name>
    <dbReference type="NCBI Taxonomy" id="933084"/>
    <lineage>
        <taxon>Eukaryota</taxon>
        <taxon>Fungi</taxon>
        <taxon>Dikarya</taxon>
        <taxon>Basidiomycota</taxon>
        <taxon>Agaricomycotina</taxon>
        <taxon>Agaricomycetes</taxon>
        <taxon>Agaricomycetidae</taxon>
        <taxon>Jaapiales</taxon>
        <taxon>Jaapiaceae</taxon>
        <taxon>Jaapia</taxon>
    </lineage>
</organism>
<evidence type="ECO:0000259" key="19">
    <source>
        <dbReference type="PROSITE" id="PS51977"/>
    </source>
</evidence>
<dbReference type="SUPFAM" id="SSF142921">
    <property type="entry name" value="WGR domain-like"/>
    <property type="match status" value="1"/>
</dbReference>
<reference evidence="21" key="1">
    <citation type="journal article" date="2014" name="Proc. Natl. Acad. Sci. U.S.A.">
        <title>Extensive sampling of basidiomycete genomes demonstrates inadequacy of the white-rot/brown-rot paradigm for wood decay fungi.</title>
        <authorList>
            <person name="Riley R."/>
            <person name="Salamov A.A."/>
            <person name="Brown D.W."/>
            <person name="Nagy L.G."/>
            <person name="Floudas D."/>
            <person name="Held B.W."/>
            <person name="Levasseur A."/>
            <person name="Lombard V."/>
            <person name="Morin E."/>
            <person name="Otillar R."/>
            <person name="Lindquist E.A."/>
            <person name="Sun H."/>
            <person name="LaButti K.M."/>
            <person name="Schmutz J."/>
            <person name="Jabbour D."/>
            <person name="Luo H."/>
            <person name="Baker S.E."/>
            <person name="Pisabarro A.G."/>
            <person name="Walton J.D."/>
            <person name="Blanchette R.A."/>
            <person name="Henrissat B."/>
            <person name="Martin F."/>
            <person name="Cullen D."/>
            <person name="Hibbett D.S."/>
            <person name="Grigoriev I.V."/>
        </authorList>
    </citation>
    <scope>NUCLEOTIDE SEQUENCE [LARGE SCALE GENOMIC DNA]</scope>
    <source>
        <strain evidence="21">MUCL 33604</strain>
    </source>
</reference>
<evidence type="ECO:0000256" key="1">
    <source>
        <dbReference type="ARBA" id="ARBA00004123"/>
    </source>
</evidence>
<feature type="domain" description="PARP catalytic" evidence="17">
    <location>
        <begin position="349"/>
        <end position="583"/>
    </location>
</feature>
<dbReference type="InterPro" id="IPR036930">
    <property type="entry name" value="WGR_dom_sf"/>
</dbReference>
<dbReference type="AlphaFoldDB" id="A0A067Q9B6"/>
<evidence type="ECO:0000256" key="2">
    <source>
        <dbReference type="ARBA" id="ARBA00022676"/>
    </source>
</evidence>
<comment type="similarity">
    <text evidence="13">Belongs to the ARTD/PARP family.</text>
</comment>
<evidence type="ECO:0000256" key="14">
    <source>
        <dbReference type="ARBA" id="ARBA00033987"/>
    </source>
</evidence>
<feature type="domain" description="WGR" evidence="19">
    <location>
        <begin position="82"/>
        <end position="179"/>
    </location>
</feature>
<dbReference type="GO" id="GO:0005730">
    <property type="term" value="C:nucleolus"/>
    <property type="evidence" value="ECO:0007669"/>
    <property type="project" value="TreeGrafter"/>
</dbReference>
<evidence type="ECO:0000313" key="20">
    <source>
        <dbReference type="EMBL" id="KDQ63539.1"/>
    </source>
</evidence>
<comment type="catalytic activity">
    <reaction evidence="14">
        <text>NAD(+) + (ADP-D-ribosyl)n-acceptor = nicotinamide + (ADP-D-ribosyl)n+1-acceptor + H(+).</text>
        <dbReference type="EC" id="2.4.2.30"/>
    </reaction>
</comment>
<dbReference type="STRING" id="933084.A0A067Q9B6"/>
<keyword evidence="6" id="KW-0677">Repeat</keyword>
<keyword evidence="10 15" id="KW-0520">NAD</keyword>
<dbReference type="OrthoDB" id="2017365at2759"/>
<evidence type="ECO:0000259" key="17">
    <source>
        <dbReference type="PROSITE" id="PS51059"/>
    </source>
</evidence>
<evidence type="ECO:0000256" key="15">
    <source>
        <dbReference type="RuleBase" id="RU362114"/>
    </source>
</evidence>
<dbReference type="EC" id="2.4.2.-" evidence="15"/>
<dbReference type="Pfam" id="PF00644">
    <property type="entry name" value="PARP"/>
    <property type="match status" value="1"/>
</dbReference>
<evidence type="ECO:0000313" key="21">
    <source>
        <dbReference type="Proteomes" id="UP000027265"/>
    </source>
</evidence>
<dbReference type="Proteomes" id="UP000027265">
    <property type="component" value="Unassembled WGS sequence"/>
</dbReference>
<evidence type="ECO:0000256" key="11">
    <source>
        <dbReference type="ARBA" id="ARBA00023125"/>
    </source>
</evidence>
<dbReference type="Gene3D" id="1.20.142.10">
    <property type="entry name" value="Poly(ADP-ribose) polymerase, regulatory domain"/>
    <property type="match status" value="1"/>
</dbReference>
<dbReference type="Gene3D" id="3.90.228.10">
    <property type="match status" value="1"/>
</dbReference>
<evidence type="ECO:0000256" key="13">
    <source>
        <dbReference type="ARBA" id="ARBA00024347"/>
    </source>
</evidence>
<dbReference type="CDD" id="cd01437">
    <property type="entry name" value="parp_like"/>
    <property type="match status" value="1"/>
</dbReference>
<dbReference type="HOGENOM" id="CLU_004841_2_0_1"/>
<dbReference type="PANTHER" id="PTHR10459:SF60">
    <property type="entry name" value="POLY [ADP-RIBOSE] POLYMERASE 2"/>
    <property type="match status" value="1"/>
</dbReference>
<feature type="domain" description="PARP alpha-helical" evidence="18">
    <location>
        <begin position="209"/>
        <end position="336"/>
    </location>
</feature>
<dbReference type="Gene3D" id="2.20.140.10">
    <property type="entry name" value="WGR domain"/>
    <property type="match status" value="1"/>
</dbReference>
<evidence type="ECO:0000256" key="12">
    <source>
        <dbReference type="ARBA" id="ARBA00023242"/>
    </source>
</evidence>
<dbReference type="InterPro" id="IPR012317">
    <property type="entry name" value="Poly(ADP-ribose)pol_cat_dom"/>
</dbReference>
<dbReference type="InterPro" id="IPR036616">
    <property type="entry name" value="Poly(ADP-ribose)pol_reg_dom_sf"/>
</dbReference>
<name>A0A067Q9B6_9AGAM</name>
<keyword evidence="8" id="KW-0863">Zinc-finger</keyword>
<keyword evidence="5" id="KW-0479">Metal-binding</keyword>